<keyword evidence="3" id="KW-0597">Phosphoprotein</keyword>
<feature type="coiled-coil region" evidence="7">
    <location>
        <begin position="193"/>
        <end position="220"/>
    </location>
</feature>
<dbReference type="SUPFAM" id="SSF47384">
    <property type="entry name" value="Homodimeric domain of signal transducing histidine kinase"/>
    <property type="match status" value="1"/>
</dbReference>
<dbReference type="STRING" id="869213.GCA_000517085_02845"/>
<comment type="caution">
    <text evidence="10">The sequence shown here is derived from an EMBL/GenBank/DDBJ whole genome shotgun (WGS) entry which is preliminary data.</text>
</comment>
<dbReference type="Pfam" id="PF00512">
    <property type="entry name" value="HisKA"/>
    <property type="match status" value="1"/>
</dbReference>
<sequence>MTWNRKRGESQHDYALWLFNSNKHYIRNLLLLYMSFYPLFAVIEHYGASGSFFSSTSTLLISSLPFLLVAYISTFVKRYTPYIRIINATALLGMSISILSMYASLSPYQTSFNTYYSSLIITIATLGLSMSSKTLICIYISLSACTFILISSFVHKLYLIDMFLFVSSTTYVIVASGLFMVAGIVIERFSLKLYKAQKNISQEKEKITQQKDNLENLNQTKDRFFSIISHDLRSPFTALIGYFDVLLRNEKNEFKVKKSDIEKIYLHTRRTYNLLNNLLSWSKAQLNQYVFEPKQYFLNEIFSENRSLYREIAKQKEIKIIHSFPNGAQVYCDKDMVITIIRNLIFNAIKYTKTKGEIFVTAKQLSENEMEIAIIDNGIGISKEDIKMILSPNTHITKKGTHNEKGAGIGLIICNDILKMHHSKIQIESRKNVGSKFFFIIPIHADNEKNKK</sequence>
<dbReference type="PRINTS" id="PR00344">
    <property type="entry name" value="BCTRLSENSOR"/>
</dbReference>
<evidence type="ECO:0000256" key="2">
    <source>
        <dbReference type="ARBA" id="ARBA00012438"/>
    </source>
</evidence>
<proteinExistence type="predicted"/>
<dbReference type="SUPFAM" id="SSF55874">
    <property type="entry name" value="ATPase domain of HSP90 chaperone/DNA topoisomerase II/histidine kinase"/>
    <property type="match status" value="1"/>
</dbReference>
<dbReference type="EC" id="2.7.13.3" evidence="2"/>
<evidence type="ECO:0000256" key="7">
    <source>
        <dbReference type="SAM" id="Coils"/>
    </source>
</evidence>
<evidence type="ECO:0000256" key="6">
    <source>
        <dbReference type="ARBA" id="ARBA00023012"/>
    </source>
</evidence>
<feature type="transmembrane region" description="Helical" evidence="8">
    <location>
        <begin position="85"/>
        <end position="105"/>
    </location>
</feature>
<dbReference type="GO" id="GO:0000155">
    <property type="term" value="F:phosphorelay sensor kinase activity"/>
    <property type="evidence" value="ECO:0007669"/>
    <property type="project" value="InterPro"/>
</dbReference>
<evidence type="ECO:0000313" key="11">
    <source>
        <dbReference type="Proteomes" id="UP000019402"/>
    </source>
</evidence>
<dbReference type="InterPro" id="IPR003661">
    <property type="entry name" value="HisK_dim/P_dom"/>
</dbReference>
<keyword evidence="6" id="KW-0902">Two-component regulatory system</keyword>
<keyword evidence="8" id="KW-1133">Transmembrane helix</keyword>
<dbReference type="CDD" id="cd00075">
    <property type="entry name" value="HATPase"/>
    <property type="match status" value="1"/>
</dbReference>
<dbReference type="InterPro" id="IPR036097">
    <property type="entry name" value="HisK_dim/P_sf"/>
</dbReference>
<dbReference type="OrthoDB" id="9781208at2"/>
<dbReference type="EMBL" id="BAMD01000091">
    <property type="protein sequence ID" value="GAF05505.1"/>
    <property type="molecule type" value="Genomic_DNA"/>
</dbReference>
<keyword evidence="4" id="KW-0808">Transferase</keyword>
<comment type="catalytic activity">
    <reaction evidence="1">
        <text>ATP + protein L-histidine = ADP + protein N-phospho-L-histidine.</text>
        <dbReference type="EC" id="2.7.13.3"/>
    </reaction>
</comment>
<keyword evidence="5 10" id="KW-0418">Kinase</keyword>
<dbReference type="InterPro" id="IPR036890">
    <property type="entry name" value="HATPase_C_sf"/>
</dbReference>
<evidence type="ECO:0000256" key="8">
    <source>
        <dbReference type="SAM" id="Phobius"/>
    </source>
</evidence>
<keyword evidence="8" id="KW-0812">Transmembrane</keyword>
<dbReference type="InterPro" id="IPR004358">
    <property type="entry name" value="Sig_transdc_His_kin-like_C"/>
</dbReference>
<dbReference type="SMART" id="SM00388">
    <property type="entry name" value="HisKA"/>
    <property type="match status" value="1"/>
</dbReference>
<keyword evidence="11" id="KW-1185">Reference proteome</keyword>
<feature type="domain" description="Histidine kinase" evidence="9">
    <location>
        <begin position="227"/>
        <end position="445"/>
    </location>
</feature>
<dbReference type="GO" id="GO:0005886">
    <property type="term" value="C:plasma membrane"/>
    <property type="evidence" value="ECO:0007669"/>
    <property type="project" value="TreeGrafter"/>
</dbReference>
<dbReference type="Gene3D" id="1.10.287.130">
    <property type="match status" value="1"/>
</dbReference>
<dbReference type="AlphaFoldDB" id="W7Y3Q4"/>
<evidence type="ECO:0000313" key="10">
    <source>
        <dbReference type="EMBL" id="GAF05505.1"/>
    </source>
</evidence>
<dbReference type="GO" id="GO:0016036">
    <property type="term" value="P:cellular response to phosphate starvation"/>
    <property type="evidence" value="ECO:0007669"/>
    <property type="project" value="TreeGrafter"/>
</dbReference>
<accession>W7Y3Q4</accession>
<keyword evidence="8" id="KW-0472">Membrane</keyword>
<organism evidence="10 11">
    <name type="scientific">Saccharicrinis fermentans DSM 9555 = JCM 21142</name>
    <dbReference type="NCBI Taxonomy" id="869213"/>
    <lineage>
        <taxon>Bacteria</taxon>
        <taxon>Pseudomonadati</taxon>
        <taxon>Bacteroidota</taxon>
        <taxon>Bacteroidia</taxon>
        <taxon>Marinilabiliales</taxon>
        <taxon>Marinilabiliaceae</taxon>
        <taxon>Saccharicrinis</taxon>
    </lineage>
</organism>
<dbReference type="GO" id="GO:0004721">
    <property type="term" value="F:phosphoprotein phosphatase activity"/>
    <property type="evidence" value="ECO:0007669"/>
    <property type="project" value="TreeGrafter"/>
</dbReference>
<dbReference type="PANTHER" id="PTHR45453:SF1">
    <property type="entry name" value="PHOSPHATE REGULON SENSOR PROTEIN PHOR"/>
    <property type="match status" value="1"/>
</dbReference>
<reference evidence="10 11" key="1">
    <citation type="journal article" date="2014" name="Genome Announc.">
        <title>Draft Genome Sequence of Cytophaga fermentans JCM 21142T, a Facultative Anaerobe Isolated from Marine Mud.</title>
        <authorList>
            <person name="Starns D."/>
            <person name="Oshima K."/>
            <person name="Suda W."/>
            <person name="Iino T."/>
            <person name="Yuki M."/>
            <person name="Inoue J."/>
            <person name="Kitamura K."/>
            <person name="Iida T."/>
            <person name="Darby A."/>
            <person name="Hattori M."/>
            <person name="Ohkuma M."/>
        </authorList>
    </citation>
    <scope>NUCLEOTIDE SEQUENCE [LARGE SCALE GENOMIC DNA]</scope>
    <source>
        <strain evidence="10 11">JCM 21142</strain>
    </source>
</reference>
<evidence type="ECO:0000256" key="4">
    <source>
        <dbReference type="ARBA" id="ARBA00022679"/>
    </source>
</evidence>
<dbReference type="SMART" id="SM00387">
    <property type="entry name" value="HATPase_c"/>
    <property type="match status" value="1"/>
</dbReference>
<evidence type="ECO:0000256" key="1">
    <source>
        <dbReference type="ARBA" id="ARBA00000085"/>
    </source>
</evidence>
<dbReference type="Pfam" id="PF02518">
    <property type="entry name" value="HATPase_c"/>
    <property type="match status" value="1"/>
</dbReference>
<keyword evidence="7" id="KW-0175">Coiled coil</keyword>
<dbReference type="PANTHER" id="PTHR45453">
    <property type="entry name" value="PHOSPHATE REGULON SENSOR PROTEIN PHOR"/>
    <property type="match status" value="1"/>
</dbReference>
<evidence type="ECO:0000256" key="3">
    <source>
        <dbReference type="ARBA" id="ARBA00022553"/>
    </source>
</evidence>
<feature type="transmembrane region" description="Helical" evidence="8">
    <location>
        <begin position="52"/>
        <end position="73"/>
    </location>
</feature>
<dbReference type="InterPro" id="IPR050351">
    <property type="entry name" value="BphY/WalK/GraS-like"/>
</dbReference>
<evidence type="ECO:0000256" key="5">
    <source>
        <dbReference type="ARBA" id="ARBA00022777"/>
    </source>
</evidence>
<dbReference type="Proteomes" id="UP000019402">
    <property type="component" value="Unassembled WGS sequence"/>
</dbReference>
<dbReference type="InterPro" id="IPR005467">
    <property type="entry name" value="His_kinase_dom"/>
</dbReference>
<dbReference type="PROSITE" id="PS50109">
    <property type="entry name" value="HIS_KIN"/>
    <property type="match status" value="1"/>
</dbReference>
<dbReference type="InterPro" id="IPR003594">
    <property type="entry name" value="HATPase_dom"/>
</dbReference>
<dbReference type="RefSeq" id="WP_081736001.1">
    <property type="nucleotide sequence ID" value="NZ_BAMD01000091.1"/>
</dbReference>
<feature type="transmembrane region" description="Helical" evidence="8">
    <location>
        <begin position="164"/>
        <end position="186"/>
    </location>
</feature>
<gene>
    <name evidence="10" type="ORF">JCM21142_104242</name>
</gene>
<name>W7Y3Q4_9BACT</name>
<dbReference type="eggNOG" id="COG2205">
    <property type="taxonomic scope" value="Bacteria"/>
</dbReference>
<protein>
    <recommendedName>
        <fullName evidence="2">histidine kinase</fullName>
        <ecNumber evidence="2">2.7.13.3</ecNumber>
    </recommendedName>
</protein>
<dbReference type="CDD" id="cd00082">
    <property type="entry name" value="HisKA"/>
    <property type="match status" value="1"/>
</dbReference>
<dbReference type="Gene3D" id="3.30.565.10">
    <property type="entry name" value="Histidine kinase-like ATPase, C-terminal domain"/>
    <property type="match status" value="1"/>
</dbReference>
<feature type="transmembrane region" description="Helical" evidence="8">
    <location>
        <begin position="29"/>
        <end position="46"/>
    </location>
</feature>
<evidence type="ECO:0000259" key="9">
    <source>
        <dbReference type="PROSITE" id="PS50109"/>
    </source>
</evidence>